<feature type="DNA-binding region" description="HMG box" evidence="3">
    <location>
        <begin position="1"/>
        <end position="65"/>
    </location>
</feature>
<keyword evidence="6" id="KW-1185">Reference proteome</keyword>
<dbReference type="GO" id="GO:0030182">
    <property type="term" value="P:neuron differentiation"/>
    <property type="evidence" value="ECO:0007669"/>
    <property type="project" value="TreeGrafter"/>
</dbReference>
<name>A0A834HPY7_RHYFE</name>
<keyword evidence="1 3" id="KW-0238">DNA-binding</keyword>
<evidence type="ECO:0000259" key="4">
    <source>
        <dbReference type="PROSITE" id="PS50118"/>
    </source>
</evidence>
<evidence type="ECO:0000256" key="3">
    <source>
        <dbReference type="PROSITE-ProRule" id="PRU00267"/>
    </source>
</evidence>
<dbReference type="GO" id="GO:0001228">
    <property type="term" value="F:DNA-binding transcription activator activity, RNA polymerase II-specific"/>
    <property type="evidence" value="ECO:0007669"/>
    <property type="project" value="TreeGrafter"/>
</dbReference>
<comment type="caution">
    <text evidence="5">The sequence shown here is derived from an EMBL/GenBank/DDBJ whole genome shotgun (WGS) entry which is preliminary data.</text>
</comment>
<dbReference type="AlphaFoldDB" id="A0A834HPY7"/>
<evidence type="ECO:0000313" key="6">
    <source>
        <dbReference type="Proteomes" id="UP000625711"/>
    </source>
</evidence>
<dbReference type="SMART" id="SM00398">
    <property type="entry name" value="HMG"/>
    <property type="match status" value="1"/>
</dbReference>
<accession>A0A834HPY7</accession>
<sequence>MNAFMIWFTRQRRKILQKNPKMQYSEISKWLGGKWKPFSEIKKKPFIDEVKRLWEVYLKENPNYKYMRKKSTLLETPRILPASDDNRTTSALQLGSNRHMIHVTSTYQ</sequence>
<protein>
    <recommendedName>
        <fullName evidence="4">HMG box domain-containing protein</fullName>
    </recommendedName>
</protein>
<gene>
    <name evidence="5" type="ORF">GWI33_020177</name>
</gene>
<proteinExistence type="predicted"/>
<evidence type="ECO:0000256" key="1">
    <source>
        <dbReference type="ARBA" id="ARBA00023125"/>
    </source>
</evidence>
<dbReference type="InterPro" id="IPR036910">
    <property type="entry name" value="HMG_box_dom_sf"/>
</dbReference>
<dbReference type="SUPFAM" id="SSF47095">
    <property type="entry name" value="HMG-box"/>
    <property type="match status" value="1"/>
</dbReference>
<dbReference type="PANTHER" id="PTHR10270">
    <property type="entry name" value="SOX TRANSCRIPTION FACTOR"/>
    <property type="match status" value="1"/>
</dbReference>
<dbReference type="InterPro" id="IPR050140">
    <property type="entry name" value="SRY-related_HMG-box_TF-like"/>
</dbReference>
<dbReference type="EMBL" id="JAACXV010014535">
    <property type="protein sequence ID" value="KAF7266495.1"/>
    <property type="molecule type" value="Genomic_DNA"/>
</dbReference>
<keyword evidence="2 3" id="KW-0539">Nucleus</keyword>
<dbReference type="GO" id="GO:0005634">
    <property type="term" value="C:nucleus"/>
    <property type="evidence" value="ECO:0007669"/>
    <property type="project" value="UniProtKB-UniRule"/>
</dbReference>
<dbReference type="PROSITE" id="PS50118">
    <property type="entry name" value="HMG_BOX_2"/>
    <property type="match status" value="1"/>
</dbReference>
<dbReference type="Gene3D" id="1.10.30.10">
    <property type="entry name" value="High mobility group box domain"/>
    <property type="match status" value="1"/>
</dbReference>
<dbReference type="PANTHER" id="PTHR10270:SF324">
    <property type="entry name" value="SOX DOMAIN-CONTAINING PROTEIN DICHAETE-RELATED"/>
    <property type="match status" value="1"/>
</dbReference>
<organism evidence="5 6">
    <name type="scientific">Rhynchophorus ferrugineus</name>
    <name type="common">Red palm weevil</name>
    <name type="synonym">Curculio ferrugineus</name>
    <dbReference type="NCBI Taxonomy" id="354439"/>
    <lineage>
        <taxon>Eukaryota</taxon>
        <taxon>Metazoa</taxon>
        <taxon>Ecdysozoa</taxon>
        <taxon>Arthropoda</taxon>
        <taxon>Hexapoda</taxon>
        <taxon>Insecta</taxon>
        <taxon>Pterygota</taxon>
        <taxon>Neoptera</taxon>
        <taxon>Endopterygota</taxon>
        <taxon>Coleoptera</taxon>
        <taxon>Polyphaga</taxon>
        <taxon>Cucujiformia</taxon>
        <taxon>Curculionidae</taxon>
        <taxon>Dryophthorinae</taxon>
        <taxon>Rhynchophorus</taxon>
    </lineage>
</organism>
<dbReference type="InterPro" id="IPR009071">
    <property type="entry name" value="HMG_box_dom"/>
</dbReference>
<evidence type="ECO:0000313" key="5">
    <source>
        <dbReference type="EMBL" id="KAF7266495.1"/>
    </source>
</evidence>
<reference evidence="5" key="1">
    <citation type="submission" date="2020-08" db="EMBL/GenBank/DDBJ databases">
        <title>Genome sequencing and assembly of the red palm weevil Rhynchophorus ferrugineus.</title>
        <authorList>
            <person name="Dias G.B."/>
            <person name="Bergman C.M."/>
            <person name="Manee M."/>
        </authorList>
    </citation>
    <scope>NUCLEOTIDE SEQUENCE</scope>
    <source>
        <strain evidence="5">AA-2017</strain>
        <tissue evidence="5">Whole larva</tissue>
    </source>
</reference>
<evidence type="ECO:0000256" key="2">
    <source>
        <dbReference type="ARBA" id="ARBA00023242"/>
    </source>
</evidence>
<dbReference type="OrthoDB" id="6247875at2759"/>
<feature type="domain" description="HMG box" evidence="4">
    <location>
        <begin position="1"/>
        <end position="65"/>
    </location>
</feature>
<dbReference type="Proteomes" id="UP000625711">
    <property type="component" value="Unassembled WGS sequence"/>
</dbReference>
<dbReference type="GO" id="GO:0000122">
    <property type="term" value="P:negative regulation of transcription by RNA polymerase II"/>
    <property type="evidence" value="ECO:0007669"/>
    <property type="project" value="TreeGrafter"/>
</dbReference>
<dbReference type="GO" id="GO:0007420">
    <property type="term" value="P:brain development"/>
    <property type="evidence" value="ECO:0007669"/>
    <property type="project" value="TreeGrafter"/>
</dbReference>
<dbReference type="Pfam" id="PF00505">
    <property type="entry name" value="HMG_box"/>
    <property type="match status" value="1"/>
</dbReference>
<dbReference type="GO" id="GO:0000978">
    <property type="term" value="F:RNA polymerase II cis-regulatory region sequence-specific DNA binding"/>
    <property type="evidence" value="ECO:0007669"/>
    <property type="project" value="TreeGrafter"/>
</dbReference>